<dbReference type="Proteomes" id="UP001225378">
    <property type="component" value="Plasmid unnamed2"/>
</dbReference>
<keyword evidence="1" id="KW-0614">Plasmid</keyword>
<dbReference type="RefSeq" id="WP_305910507.1">
    <property type="nucleotide sequence ID" value="NZ_CP157744.1"/>
</dbReference>
<dbReference type="EMBL" id="CP157744">
    <property type="protein sequence ID" value="XBS22669.1"/>
    <property type="molecule type" value="Genomic_DNA"/>
</dbReference>
<evidence type="ECO:0000313" key="1">
    <source>
        <dbReference type="EMBL" id="XBS22669.1"/>
    </source>
</evidence>
<organism evidence="1 2">
    <name type="scientific">Methylomarinum roseum</name>
    <dbReference type="NCBI Taxonomy" id="3067653"/>
    <lineage>
        <taxon>Bacteria</taxon>
        <taxon>Pseudomonadati</taxon>
        <taxon>Pseudomonadota</taxon>
        <taxon>Gammaproteobacteria</taxon>
        <taxon>Methylococcales</taxon>
        <taxon>Methylococcaceae</taxon>
        <taxon>Methylomarinum</taxon>
    </lineage>
</organism>
<geneLocation type="plasmid" evidence="1 2">
    <name>unnamed2</name>
</geneLocation>
<sequence>MFKAGDTVKSNQPNLLQDLRFVILEIESDTQTASIQVAKGYGTFIKEKGRIVEQLPVYDPIPLSVLAPARIDLDWKTECISRFSRNLKILFLKII</sequence>
<reference evidence="1 2" key="1">
    <citation type="journal article" date="2024" name="Microbiology">
        <title>Methylomarinum rosea sp. nov., a novel halophilic methanotrophic bacterium from the hypersaline Lake Elton.</title>
        <authorList>
            <person name="Suleimanov R.Z."/>
            <person name="Oshkin I.Y."/>
            <person name="Danilova O.V."/>
            <person name="Suzina N.E."/>
            <person name="Dedysh S.N."/>
        </authorList>
    </citation>
    <scope>NUCLEOTIDE SEQUENCE [LARGE SCALE GENOMIC DNA]</scope>
    <source>
        <strain evidence="1 2">Ch1-1</strain>
        <plasmid evidence="2">unnamed2</plasmid>
    </source>
</reference>
<dbReference type="KEGG" id="mech:Q9L42_020360"/>
<gene>
    <name evidence="1" type="ORF">Q9L42_020360</name>
</gene>
<name>A0AAU7P086_9GAMM</name>
<proteinExistence type="predicted"/>
<protein>
    <submittedName>
        <fullName evidence="1">Uncharacterized protein</fullName>
    </submittedName>
</protein>
<dbReference type="AlphaFoldDB" id="A0AAU7P086"/>
<evidence type="ECO:0000313" key="2">
    <source>
        <dbReference type="Proteomes" id="UP001225378"/>
    </source>
</evidence>
<accession>A0AAU7P086</accession>
<keyword evidence="2" id="KW-1185">Reference proteome</keyword>